<accession>A0ACB9IFY2</accession>
<organism evidence="1 2">
    <name type="scientific">Smallanthus sonchifolius</name>
    <dbReference type="NCBI Taxonomy" id="185202"/>
    <lineage>
        <taxon>Eukaryota</taxon>
        <taxon>Viridiplantae</taxon>
        <taxon>Streptophyta</taxon>
        <taxon>Embryophyta</taxon>
        <taxon>Tracheophyta</taxon>
        <taxon>Spermatophyta</taxon>
        <taxon>Magnoliopsida</taxon>
        <taxon>eudicotyledons</taxon>
        <taxon>Gunneridae</taxon>
        <taxon>Pentapetalae</taxon>
        <taxon>asterids</taxon>
        <taxon>campanulids</taxon>
        <taxon>Asterales</taxon>
        <taxon>Asteraceae</taxon>
        <taxon>Asteroideae</taxon>
        <taxon>Heliantheae alliance</taxon>
        <taxon>Millerieae</taxon>
        <taxon>Smallanthus</taxon>
    </lineage>
</organism>
<reference evidence="1 2" key="2">
    <citation type="journal article" date="2022" name="Mol. Ecol. Resour.">
        <title>The genomes of chicory, endive, great burdock and yacon provide insights into Asteraceae paleo-polyploidization history and plant inulin production.</title>
        <authorList>
            <person name="Fan W."/>
            <person name="Wang S."/>
            <person name="Wang H."/>
            <person name="Wang A."/>
            <person name="Jiang F."/>
            <person name="Liu H."/>
            <person name="Zhao H."/>
            <person name="Xu D."/>
            <person name="Zhang Y."/>
        </authorList>
    </citation>
    <scope>NUCLEOTIDE SEQUENCE [LARGE SCALE GENOMIC DNA]</scope>
    <source>
        <strain evidence="2">cv. Yunnan</strain>
        <tissue evidence="1">Leaves</tissue>
    </source>
</reference>
<evidence type="ECO:0000313" key="2">
    <source>
        <dbReference type="Proteomes" id="UP001056120"/>
    </source>
</evidence>
<protein>
    <submittedName>
        <fullName evidence="1">Uncharacterized protein</fullName>
    </submittedName>
</protein>
<sequence length="218" mass="23836">MLTDSYLNGHISNDDRTELVRIASHCLQYSPEERPNAKSVVAALTYLQKQTDASSLALLGISNDPIPATNISKLSPLAHACERMDLFAIHAILEKIGYGGDAGLTFDFTAQMANDIMEGNKAFQATYFFEAIGWYTNFIEGGGAMVSPTTYVRRCLCYLITNEVDKALGDAKQAQVIKPGWSTALYLQAVALFTLGIREEACEVLKGAVLLDLETQEN</sequence>
<comment type="caution">
    <text evidence="1">The sequence shown here is derived from an EMBL/GenBank/DDBJ whole genome shotgun (WGS) entry which is preliminary data.</text>
</comment>
<dbReference type="EMBL" id="CM042025">
    <property type="protein sequence ID" value="KAI3806433.1"/>
    <property type="molecule type" value="Genomic_DNA"/>
</dbReference>
<dbReference type="Proteomes" id="UP001056120">
    <property type="component" value="Linkage Group LG08"/>
</dbReference>
<keyword evidence="2" id="KW-1185">Reference proteome</keyword>
<proteinExistence type="predicted"/>
<name>A0ACB9IFY2_9ASTR</name>
<reference evidence="2" key="1">
    <citation type="journal article" date="2022" name="Mol. Ecol. Resour.">
        <title>The genomes of chicory, endive, great burdock and yacon provide insights into Asteraceae palaeo-polyploidization history and plant inulin production.</title>
        <authorList>
            <person name="Fan W."/>
            <person name="Wang S."/>
            <person name="Wang H."/>
            <person name="Wang A."/>
            <person name="Jiang F."/>
            <person name="Liu H."/>
            <person name="Zhao H."/>
            <person name="Xu D."/>
            <person name="Zhang Y."/>
        </authorList>
    </citation>
    <scope>NUCLEOTIDE SEQUENCE [LARGE SCALE GENOMIC DNA]</scope>
    <source>
        <strain evidence="2">cv. Yunnan</strain>
    </source>
</reference>
<evidence type="ECO:0000313" key="1">
    <source>
        <dbReference type="EMBL" id="KAI3806433.1"/>
    </source>
</evidence>
<gene>
    <name evidence="1" type="ORF">L1987_22338</name>
</gene>